<evidence type="ECO:0000256" key="1">
    <source>
        <dbReference type="SAM" id="MobiDB-lite"/>
    </source>
</evidence>
<proteinExistence type="predicted"/>
<comment type="caution">
    <text evidence="2">The sequence shown here is derived from an EMBL/GenBank/DDBJ whole genome shotgun (WGS) entry which is preliminary data.</text>
</comment>
<protein>
    <submittedName>
        <fullName evidence="2">Uncharacterized protein</fullName>
    </submittedName>
</protein>
<name>A0A0M0K5Q7_9EUKA</name>
<accession>A0A0M0K5Q7</accession>
<reference evidence="3" key="1">
    <citation type="journal article" date="2015" name="PLoS Genet.">
        <title>Genome Sequence and Transcriptome Analyses of Chrysochromulina tobin: Metabolic Tools for Enhanced Algal Fitness in the Prominent Order Prymnesiales (Haptophyceae).</title>
        <authorList>
            <person name="Hovde B.T."/>
            <person name="Deodato C.R."/>
            <person name="Hunsperger H.M."/>
            <person name="Ryken S.A."/>
            <person name="Yost W."/>
            <person name="Jha R.K."/>
            <person name="Patterson J."/>
            <person name="Monnat R.J. Jr."/>
            <person name="Barlow S.B."/>
            <person name="Starkenburg S.R."/>
            <person name="Cattolico R.A."/>
        </authorList>
    </citation>
    <scope>NUCLEOTIDE SEQUENCE</scope>
    <source>
        <strain evidence="3">CCMP291</strain>
    </source>
</reference>
<sequence length="86" mass="9460">MADHSRDRGAARSASNGASSSSRAPSQEVPTERAAPWCMSLEEIDNSPSRAYFAKKYGAEKAKSREQECRLATCAFLQESGHRLRL</sequence>
<dbReference type="EMBL" id="JWZX01001316">
    <property type="protein sequence ID" value="KOO34139.1"/>
    <property type="molecule type" value="Genomic_DNA"/>
</dbReference>
<dbReference type="OrthoDB" id="10264655at2759"/>
<dbReference type="AlphaFoldDB" id="A0A0M0K5Q7"/>
<evidence type="ECO:0000313" key="3">
    <source>
        <dbReference type="Proteomes" id="UP000037460"/>
    </source>
</evidence>
<organism evidence="2 3">
    <name type="scientific">Chrysochromulina tobinii</name>
    <dbReference type="NCBI Taxonomy" id="1460289"/>
    <lineage>
        <taxon>Eukaryota</taxon>
        <taxon>Haptista</taxon>
        <taxon>Haptophyta</taxon>
        <taxon>Prymnesiophyceae</taxon>
        <taxon>Prymnesiales</taxon>
        <taxon>Chrysochromulinaceae</taxon>
        <taxon>Chrysochromulina</taxon>
    </lineage>
</organism>
<feature type="compositionally biased region" description="Basic and acidic residues" evidence="1">
    <location>
        <begin position="1"/>
        <end position="10"/>
    </location>
</feature>
<feature type="compositionally biased region" description="Low complexity" evidence="1">
    <location>
        <begin position="11"/>
        <end position="26"/>
    </location>
</feature>
<evidence type="ECO:0000313" key="2">
    <source>
        <dbReference type="EMBL" id="KOO34139.1"/>
    </source>
</evidence>
<feature type="region of interest" description="Disordered" evidence="1">
    <location>
        <begin position="1"/>
        <end position="34"/>
    </location>
</feature>
<dbReference type="Proteomes" id="UP000037460">
    <property type="component" value="Unassembled WGS sequence"/>
</dbReference>
<gene>
    <name evidence="2" type="ORF">Ctob_012561</name>
</gene>
<keyword evidence="3" id="KW-1185">Reference proteome</keyword>